<dbReference type="Proteomes" id="UP000292702">
    <property type="component" value="Unassembled WGS sequence"/>
</dbReference>
<feature type="region of interest" description="Disordered" evidence="1">
    <location>
        <begin position="572"/>
        <end position="596"/>
    </location>
</feature>
<name>A0A4R0RGT0_9APHY</name>
<gene>
    <name evidence="2" type="ORF">EIP91_003471</name>
</gene>
<dbReference type="PANTHER" id="PTHR13379">
    <property type="entry name" value="UNCHARACTERIZED DUF1308"/>
    <property type="match status" value="1"/>
</dbReference>
<evidence type="ECO:0000256" key="1">
    <source>
        <dbReference type="SAM" id="MobiDB-lite"/>
    </source>
</evidence>
<sequence length="619" mass="68358">MTTDTNLEAPHPELQTLRKKLHSVLVSIATFGPSVAKPPIIDASVTIAGEPSDEHQHQEAVHGLRALRDAVRRDLENIEKCASLPPPSTNAPYLIAVWKEVLLAPQPVIGIWSTFFESGVPAAPRKRGGRKERKEDGVKVDVVADGGKSWIRVNTVKNSRLLAEFREMDSYLTESEEDEEEDPDGTRPSLRQEEFDNSVLRMARPLLAAAQANPVPGSTESPSITIQLTRLDPAPPERRDYDDRIPQTIDALKKLGINVRLGERNDAVLSEAHHAKPENPRTRLQPTPRINLDLSILIALVSDLTHSSLPQSVEDAEARFTPSSSYIEWKRTRLVAQNVVIPDKITDIEHIAKPSRALSTQALQETVRALWHEMQERLSSFIADASVEFWTTPEAVDRCRQIVGKIGGPNERRRVQAMLPSDDPLTVEQQEELFWEGSRYPRGYIPLFPIRLFPPATQLPDSHVPLPNGAELAPFFTALSKTCRTILAQDIMPDPRVTLSSSSPSPTPGTPQDTSTPEDDSEIPRAAVMKANHRLTAHTVHTMLWGASRGWTTLTANKASVKAILREMKTSGNAVWERSSGEDSAADGDGDGGEYAALWVVEPRSLAEGMRSDFDTSSS</sequence>
<accession>A0A4R0RGT0</accession>
<comment type="caution">
    <text evidence="2">The sequence shown here is derived from an EMBL/GenBank/DDBJ whole genome shotgun (WGS) entry which is preliminary data.</text>
</comment>
<protein>
    <recommendedName>
        <fullName evidence="4">DUF1308 domain-containing protein</fullName>
    </recommendedName>
</protein>
<organism evidence="2 3">
    <name type="scientific">Steccherinum ochraceum</name>
    <dbReference type="NCBI Taxonomy" id="92696"/>
    <lineage>
        <taxon>Eukaryota</taxon>
        <taxon>Fungi</taxon>
        <taxon>Dikarya</taxon>
        <taxon>Basidiomycota</taxon>
        <taxon>Agaricomycotina</taxon>
        <taxon>Agaricomycetes</taxon>
        <taxon>Polyporales</taxon>
        <taxon>Steccherinaceae</taxon>
        <taxon>Steccherinum</taxon>
    </lineage>
</organism>
<reference evidence="2 3" key="1">
    <citation type="submission" date="2018-11" db="EMBL/GenBank/DDBJ databases">
        <title>Genome assembly of Steccherinum ochraceum LE-BIN_3174, the white-rot fungus of the Steccherinaceae family (The Residual Polyporoid clade, Polyporales, Basidiomycota).</title>
        <authorList>
            <person name="Fedorova T.V."/>
            <person name="Glazunova O.A."/>
            <person name="Landesman E.O."/>
            <person name="Moiseenko K.V."/>
            <person name="Psurtseva N.V."/>
            <person name="Savinova O.S."/>
            <person name="Shakhova N.V."/>
            <person name="Tyazhelova T.V."/>
            <person name="Vasina D.V."/>
        </authorList>
    </citation>
    <scope>NUCLEOTIDE SEQUENCE [LARGE SCALE GENOMIC DNA]</scope>
    <source>
        <strain evidence="2 3">LE-BIN_3174</strain>
    </source>
</reference>
<keyword evidence="3" id="KW-1185">Reference proteome</keyword>
<dbReference type="OrthoDB" id="14527at2759"/>
<feature type="compositionally biased region" description="Acidic residues" evidence="1">
    <location>
        <begin position="174"/>
        <end position="183"/>
    </location>
</feature>
<evidence type="ECO:0008006" key="4">
    <source>
        <dbReference type="Google" id="ProtNLM"/>
    </source>
</evidence>
<dbReference type="EMBL" id="RWJN01000209">
    <property type="protein sequence ID" value="TCD64895.1"/>
    <property type="molecule type" value="Genomic_DNA"/>
</dbReference>
<evidence type="ECO:0000313" key="3">
    <source>
        <dbReference type="Proteomes" id="UP000292702"/>
    </source>
</evidence>
<proteinExistence type="predicted"/>
<dbReference type="AlphaFoldDB" id="A0A4R0RGT0"/>
<dbReference type="PANTHER" id="PTHR13379:SF0">
    <property type="entry name" value="UPF0415 PROTEIN C7ORF25"/>
    <property type="match status" value="1"/>
</dbReference>
<feature type="region of interest" description="Disordered" evidence="1">
    <location>
        <begin position="171"/>
        <end position="191"/>
    </location>
</feature>
<evidence type="ECO:0000313" key="2">
    <source>
        <dbReference type="EMBL" id="TCD64895.1"/>
    </source>
</evidence>
<dbReference type="STRING" id="92696.A0A4R0RGT0"/>
<feature type="region of interest" description="Disordered" evidence="1">
    <location>
        <begin position="495"/>
        <end position="521"/>
    </location>
</feature>
<feature type="compositionally biased region" description="Low complexity" evidence="1">
    <location>
        <begin position="498"/>
        <end position="515"/>
    </location>
</feature>